<dbReference type="InterPro" id="IPR011009">
    <property type="entry name" value="Kinase-like_dom_sf"/>
</dbReference>
<evidence type="ECO:0000313" key="2">
    <source>
        <dbReference type="EMBL" id="RMX66301.1"/>
    </source>
</evidence>
<dbReference type="AlphaFoldDB" id="A0A3M6VJR5"/>
<evidence type="ECO:0000313" key="5">
    <source>
        <dbReference type="Proteomes" id="UP000286097"/>
    </source>
</evidence>
<keyword evidence="4" id="KW-1185">Reference proteome</keyword>
<dbReference type="Proteomes" id="UP000286097">
    <property type="component" value="Unassembled WGS sequence"/>
</dbReference>
<evidence type="ECO:0000313" key="3">
    <source>
        <dbReference type="EMBL" id="RQM15967.1"/>
    </source>
</evidence>
<organism evidence="2 4">
    <name type="scientific">Peronospora effusa</name>
    <dbReference type="NCBI Taxonomy" id="542832"/>
    <lineage>
        <taxon>Eukaryota</taxon>
        <taxon>Sar</taxon>
        <taxon>Stramenopiles</taxon>
        <taxon>Oomycota</taxon>
        <taxon>Peronosporomycetes</taxon>
        <taxon>Peronosporales</taxon>
        <taxon>Peronosporaceae</taxon>
        <taxon>Peronospora</taxon>
    </lineage>
</organism>
<dbReference type="VEuPathDB" id="FungiDB:DD237_004243"/>
<evidence type="ECO:0000256" key="1">
    <source>
        <dbReference type="SAM" id="SignalP"/>
    </source>
</evidence>
<gene>
    <name evidence="3" type="ORF">DD237_004243</name>
    <name evidence="2" type="ORF">DD238_003757</name>
</gene>
<keyword evidence="1" id="KW-0732">Signal</keyword>
<dbReference type="SUPFAM" id="SSF56112">
    <property type="entry name" value="Protein kinase-like (PK-like)"/>
    <property type="match status" value="1"/>
</dbReference>
<dbReference type="Proteomes" id="UP000282087">
    <property type="component" value="Unassembled WGS sequence"/>
</dbReference>
<evidence type="ECO:0000313" key="4">
    <source>
        <dbReference type="Proteomes" id="UP000282087"/>
    </source>
</evidence>
<proteinExistence type="predicted"/>
<sequence>MTAGIGTAFWIALAVILGKDYDKRSDSFSLGTKIDTEATRDSRSSHDDGRRAHLKLYWELLLTDPKVGEGLLVLEPE</sequence>
<reference evidence="4 5" key="1">
    <citation type="submission" date="2018-06" db="EMBL/GenBank/DDBJ databases">
        <title>Comparative genomics of downy mildews reveals potential adaptations to biotrophy.</title>
        <authorList>
            <person name="Fletcher K."/>
            <person name="Klosterman S.J."/>
            <person name="Derevnina L."/>
            <person name="Martin F."/>
            <person name="Koike S."/>
            <person name="Reyes Chin-Wo S."/>
            <person name="Mou B."/>
            <person name="Michelmore R."/>
        </authorList>
    </citation>
    <scope>NUCLEOTIDE SEQUENCE [LARGE SCALE GENOMIC DNA]</scope>
    <source>
        <strain evidence="3 5">R13</strain>
        <strain evidence="2 4">R14</strain>
    </source>
</reference>
<protein>
    <submittedName>
        <fullName evidence="2">Uncharacterized protein</fullName>
    </submittedName>
</protein>
<dbReference type="EMBL" id="QLLG01000208">
    <property type="protein sequence ID" value="RMX66301.1"/>
    <property type="molecule type" value="Genomic_DNA"/>
</dbReference>
<accession>A0A3M6VJR5</accession>
<feature type="chain" id="PRO_5036085768" evidence="1">
    <location>
        <begin position="19"/>
        <end position="77"/>
    </location>
</feature>
<name>A0A3M6VJR5_9STRA</name>
<comment type="caution">
    <text evidence="2">The sequence shown here is derived from an EMBL/GenBank/DDBJ whole genome shotgun (WGS) entry which is preliminary data.</text>
</comment>
<dbReference type="EMBL" id="QKXF01000136">
    <property type="protein sequence ID" value="RQM15967.1"/>
    <property type="molecule type" value="Genomic_DNA"/>
</dbReference>
<feature type="signal peptide" evidence="1">
    <location>
        <begin position="1"/>
        <end position="18"/>
    </location>
</feature>